<dbReference type="Gene3D" id="1.20.1290.10">
    <property type="entry name" value="AhpD-like"/>
    <property type="match status" value="1"/>
</dbReference>
<dbReference type="InterPro" id="IPR004675">
    <property type="entry name" value="AhpD_core"/>
</dbReference>
<name>A0A4R5FWV9_9ACTN</name>
<comment type="caution">
    <text evidence="2">The sequence shown here is derived from an EMBL/GenBank/DDBJ whole genome shotgun (WGS) entry which is preliminary data.</text>
</comment>
<evidence type="ECO:0000313" key="3">
    <source>
        <dbReference type="Proteomes" id="UP000295136"/>
    </source>
</evidence>
<evidence type="ECO:0000259" key="1">
    <source>
        <dbReference type="Pfam" id="PF02627"/>
    </source>
</evidence>
<dbReference type="PANTHER" id="PTHR34846:SF7">
    <property type="entry name" value="BLL7811 PROTEIN"/>
    <property type="match status" value="1"/>
</dbReference>
<evidence type="ECO:0000313" key="2">
    <source>
        <dbReference type="EMBL" id="TDE59660.1"/>
    </source>
</evidence>
<dbReference type="Proteomes" id="UP000295136">
    <property type="component" value="Unassembled WGS sequence"/>
</dbReference>
<dbReference type="InterPro" id="IPR029032">
    <property type="entry name" value="AhpD-like"/>
</dbReference>
<sequence length="157" mass="16975">MESRFNYAENPVGAKAAKHLVSASKVVMDSSVPEATKELMSLRISQINGCAPCVEIHTKELEHAGEPSLRINLVPVWREAPVYTDAERAALALAEEGTRVADTAEGVSDETWAAAAEHYDADQLAALVALIAVMNAFNRMNIITAQPAPTSYRPGQW</sequence>
<dbReference type="Pfam" id="PF02627">
    <property type="entry name" value="CMD"/>
    <property type="match status" value="1"/>
</dbReference>
<gene>
    <name evidence="2" type="ORF">E1295_01835</name>
</gene>
<feature type="domain" description="Carboxymuconolactone decarboxylase-like" evidence="1">
    <location>
        <begin position="20"/>
        <end position="96"/>
    </location>
</feature>
<dbReference type="PANTHER" id="PTHR34846">
    <property type="entry name" value="4-CARBOXYMUCONOLACTONE DECARBOXYLASE FAMILY PROTEIN (AFU_ORTHOLOGUE AFUA_6G11590)"/>
    <property type="match status" value="1"/>
</dbReference>
<proteinExistence type="predicted"/>
<dbReference type="RefSeq" id="WP_132627878.1">
    <property type="nucleotide sequence ID" value="NZ_SMLD01000003.1"/>
</dbReference>
<dbReference type="SUPFAM" id="SSF69118">
    <property type="entry name" value="AhpD-like"/>
    <property type="match status" value="1"/>
</dbReference>
<dbReference type="AlphaFoldDB" id="A0A4R5FWV9"/>
<dbReference type="InterPro" id="IPR003779">
    <property type="entry name" value="CMD-like"/>
</dbReference>
<dbReference type="NCBIfam" id="TIGR00778">
    <property type="entry name" value="ahpD_dom"/>
    <property type="match status" value="1"/>
</dbReference>
<keyword evidence="3" id="KW-1185">Reference proteome</keyword>
<organism evidence="2 3">
    <name type="scientific">Nonomuraea mesophila</name>
    <dbReference type="NCBI Taxonomy" id="2530382"/>
    <lineage>
        <taxon>Bacteria</taxon>
        <taxon>Bacillati</taxon>
        <taxon>Actinomycetota</taxon>
        <taxon>Actinomycetes</taxon>
        <taxon>Streptosporangiales</taxon>
        <taxon>Streptosporangiaceae</taxon>
        <taxon>Nonomuraea</taxon>
    </lineage>
</organism>
<accession>A0A4R5FWV9</accession>
<dbReference type="EMBL" id="SMLD01000003">
    <property type="protein sequence ID" value="TDE59660.1"/>
    <property type="molecule type" value="Genomic_DNA"/>
</dbReference>
<reference evidence="2 3" key="1">
    <citation type="submission" date="2019-03" db="EMBL/GenBank/DDBJ databases">
        <title>Draft genome sequences of novel Actinobacteria.</title>
        <authorList>
            <person name="Sahin N."/>
            <person name="Ay H."/>
            <person name="Saygin H."/>
        </authorList>
    </citation>
    <scope>NUCLEOTIDE SEQUENCE [LARGE SCALE GENOMIC DNA]</scope>
    <source>
        <strain evidence="2 3">6K102</strain>
    </source>
</reference>
<dbReference type="GO" id="GO:0051920">
    <property type="term" value="F:peroxiredoxin activity"/>
    <property type="evidence" value="ECO:0007669"/>
    <property type="project" value="InterPro"/>
</dbReference>
<protein>
    <submittedName>
        <fullName evidence="2">Carboxymuconolactone decarboxylase family protein</fullName>
    </submittedName>
</protein>